<protein>
    <submittedName>
        <fullName evidence="5">Type I restriction modification DNA specificity domain-containing protein</fullName>
    </submittedName>
</protein>
<keyword evidence="2" id="KW-0680">Restriction system</keyword>
<dbReference type="GO" id="GO:0009307">
    <property type="term" value="P:DNA restriction-modification system"/>
    <property type="evidence" value="ECO:0007669"/>
    <property type="project" value="UniProtKB-KW"/>
</dbReference>
<gene>
    <name evidence="5" type="ORF">SAMN02745138_01939</name>
</gene>
<proteinExistence type="inferred from homology"/>
<reference evidence="5 6" key="1">
    <citation type="submission" date="2016-11" db="EMBL/GenBank/DDBJ databases">
        <authorList>
            <person name="Jaros S."/>
            <person name="Januszkiewicz K."/>
            <person name="Wedrychowicz H."/>
        </authorList>
    </citation>
    <scope>NUCLEOTIDE SEQUENCE [LARGE SCALE GENOMIC DNA]</scope>
    <source>
        <strain evidence="5 6">DSM 14214</strain>
    </source>
</reference>
<evidence type="ECO:0000256" key="2">
    <source>
        <dbReference type="ARBA" id="ARBA00022747"/>
    </source>
</evidence>
<dbReference type="SUPFAM" id="SSF116734">
    <property type="entry name" value="DNA methylase specificity domain"/>
    <property type="match status" value="1"/>
</dbReference>
<comment type="similarity">
    <text evidence="1">Belongs to the type-I restriction system S methylase family.</text>
</comment>
<sequence length="181" mass="20578">MIRKLKEIAEIRFCLAQRVISNQKYKVLTPIKLLENNVIDGFVYDDRIRANDDTKVCNGDIIVKRISPAFVNYIDKIENNIYASGNLIIISAISVEPKYLAYILNNEIPKITQSLSGAKIPAIGRSDLEEIQIPILPIEKQRAIGDLWQKSIEVYKLKRRLDELELVKTKNLLSKAINGGK</sequence>
<dbReference type="InterPro" id="IPR044946">
    <property type="entry name" value="Restrct_endonuc_typeI_TRD_sf"/>
</dbReference>
<evidence type="ECO:0000256" key="3">
    <source>
        <dbReference type="ARBA" id="ARBA00023125"/>
    </source>
</evidence>
<dbReference type="GO" id="GO:0003677">
    <property type="term" value="F:DNA binding"/>
    <property type="evidence" value="ECO:0007669"/>
    <property type="project" value="UniProtKB-KW"/>
</dbReference>
<dbReference type="Proteomes" id="UP000183975">
    <property type="component" value="Unassembled WGS sequence"/>
</dbReference>
<dbReference type="PANTHER" id="PTHR30408">
    <property type="entry name" value="TYPE-1 RESTRICTION ENZYME ECOKI SPECIFICITY PROTEIN"/>
    <property type="match status" value="1"/>
</dbReference>
<evidence type="ECO:0000259" key="4">
    <source>
        <dbReference type="Pfam" id="PF01420"/>
    </source>
</evidence>
<evidence type="ECO:0000256" key="1">
    <source>
        <dbReference type="ARBA" id="ARBA00010923"/>
    </source>
</evidence>
<dbReference type="InterPro" id="IPR000055">
    <property type="entry name" value="Restrct_endonuc_typeI_TRD"/>
</dbReference>
<evidence type="ECO:0000313" key="5">
    <source>
        <dbReference type="EMBL" id="SHK55922.1"/>
    </source>
</evidence>
<keyword evidence="6" id="KW-1185">Reference proteome</keyword>
<organism evidence="5 6">
    <name type="scientific">Anaerotignum lactatifermentans DSM 14214</name>
    <dbReference type="NCBI Taxonomy" id="1121323"/>
    <lineage>
        <taxon>Bacteria</taxon>
        <taxon>Bacillati</taxon>
        <taxon>Bacillota</taxon>
        <taxon>Clostridia</taxon>
        <taxon>Lachnospirales</taxon>
        <taxon>Anaerotignaceae</taxon>
        <taxon>Anaerotignum</taxon>
    </lineage>
</organism>
<evidence type="ECO:0000313" key="6">
    <source>
        <dbReference type="Proteomes" id="UP000183975"/>
    </source>
</evidence>
<dbReference type="Pfam" id="PF01420">
    <property type="entry name" value="Methylase_S"/>
    <property type="match status" value="1"/>
</dbReference>
<name>A0A1M6TFW6_9FIRM</name>
<dbReference type="PANTHER" id="PTHR30408:SF12">
    <property type="entry name" value="TYPE I RESTRICTION ENZYME MJAVIII SPECIFICITY SUBUNIT"/>
    <property type="match status" value="1"/>
</dbReference>
<dbReference type="InterPro" id="IPR052021">
    <property type="entry name" value="Type-I_RS_S_subunit"/>
</dbReference>
<feature type="domain" description="Type I restriction modification DNA specificity" evidence="4">
    <location>
        <begin position="2"/>
        <end position="153"/>
    </location>
</feature>
<dbReference type="EMBL" id="FRAH01000033">
    <property type="protein sequence ID" value="SHK55922.1"/>
    <property type="molecule type" value="Genomic_DNA"/>
</dbReference>
<dbReference type="RefSeq" id="WP_072851333.1">
    <property type="nucleotide sequence ID" value="NZ_FRAH01000033.1"/>
</dbReference>
<dbReference type="Gene3D" id="3.90.220.20">
    <property type="entry name" value="DNA methylase specificity domains"/>
    <property type="match status" value="1"/>
</dbReference>
<dbReference type="AlphaFoldDB" id="A0A1M6TFW6"/>
<dbReference type="OrthoDB" id="9811611at2"/>
<accession>A0A1M6TFW6</accession>
<keyword evidence="3" id="KW-0238">DNA-binding</keyword>